<comment type="caution">
    <text evidence="4">The sequence shown here is derived from an EMBL/GenBank/DDBJ whole genome shotgun (WGS) entry which is preliminary data.</text>
</comment>
<feature type="compositionally biased region" description="Basic residues" evidence="1">
    <location>
        <begin position="102"/>
        <end position="111"/>
    </location>
</feature>
<evidence type="ECO:0000256" key="1">
    <source>
        <dbReference type="SAM" id="MobiDB-lite"/>
    </source>
</evidence>
<feature type="domain" description="Insertion element IS402-like" evidence="3">
    <location>
        <begin position="7"/>
        <end position="78"/>
    </location>
</feature>
<dbReference type="Pfam" id="PF01609">
    <property type="entry name" value="DDE_Tnp_1"/>
    <property type="match status" value="1"/>
</dbReference>
<dbReference type="EMBL" id="QFPW01000048">
    <property type="protein sequence ID" value="PZQ45579.1"/>
    <property type="molecule type" value="Genomic_DNA"/>
</dbReference>
<name>A0A2W5MZK9_RHOSU</name>
<feature type="region of interest" description="Disordered" evidence="1">
    <location>
        <begin position="102"/>
        <end position="123"/>
    </location>
</feature>
<evidence type="ECO:0000313" key="5">
    <source>
        <dbReference type="Proteomes" id="UP000249185"/>
    </source>
</evidence>
<dbReference type="InterPro" id="IPR052909">
    <property type="entry name" value="Transposase_6_like"/>
</dbReference>
<dbReference type="GO" id="GO:0006313">
    <property type="term" value="P:DNA transposition"/>
    <property type="evidence" value="ECO:0007669"/>
    <property type="project" value="InterPro"/>
</dbReference>
<dbReference type="Pfam" id="PF13340">
    <property type="entry name" value="DUF4096"/>
    <property type="match status" value="1"/>
</dbReference>
<protein>
    <submittedName>
        <fullName evidence="4">IS5 family transposase</fullName>
    </submittedName>
</protein>
<dbReference type="InterPro" id="IPR025161">
    <property type="entry name" value="IS402-like_dom"/>
</dbReference>
<feature type="domain" description="Transposase IS4-like" evidence="2">
    <location>
        <begin position="91"/>
        <end position="248"/>
    </location>
</feature>
<dbReference type="GO" id="GO:0004803">
    <property type="term" value="F:transposase activity"/>
    <property type="evidence" value="ECO:0007669"/>
    <property type="project" value="InterPro"/>
</dbReference>
<evidence type="ECO:0000259" key="2">
    <source>
        <dbReference type="Pfam" id="PF01609"/>
    </source>
</evidence>
<evidence type="ECO:0000259" key="3">
    <source>
        <dbReference type="Pfam" id="PF13340"/>
    </source>
</evidence>
<dbReference type="NCBIfam" id="NF033580">
    <property type="entry name" value="transpos_IS5_3"/>
    <property type="match status" value="1"/>
</dbReference>
<sequence length="251" mass="27925">MAGEFWLSDKAWAAIAPLLPSNQAGARRVDDRRVISGIVHVLKSGCRWKDCPAICGPPTTIYNRFNRWSWKGLWGRIFAELFARAEIPKDLSLDSTAVRAHRSAHGGKGGRKAQAIGRSRGGPTTKIHALSDEHGRVAAFSLSPGNVADISAAPELLASRPAPRRLIADKGYDAMSLRRSLAERRTEAVIPSSRSRKRPIPHDPVAYRERNRIERAFCALKDWRRVATRYDKLARNFEAAVAIAATILWWT</sequence>
<proteinExistence type="predicted"/>
<dbReference type="PANTHER" id="PTHR46637:SF1">
    <property type="entry name" value="BLL5188 PROTEIN"/>
    <property type="match status" value="1"/>
</dbReference>
<dbReference type="AlphaFoldDB" id="A0A2W5MZK9"/>
<dbReference type="InterPro" id="IPR002559">
    <property type="entry name" value="Transposase_11"/>
</dbReference>
<reference evidence="4 5" key="1">
    <citation type="submission" date="2017-08" db="EMBL/GenBank/DDBJ databases">
        <title>Infants hospitalized years apart are colonized by the same room-sourced microbial strains.</title>
        <authorList>
            <person name="Brooks B."/>
            <person name="Olm M.R."/>
            <person name="Firek B.A."/>
            <person name="Baker R."/>
            <person name="Thomas B.C."/>
            <person name="Morowitz M.J."/>
            <person name="Banfield J.F."/>
        </authorList>
    </citation>
    <scope>NUCLEOTIDE SEQUENCE [LARGE SCALE GENOMIC DNA]</scope>
    <source>
        <strain evidence="4">S2_005_002_R2_34</strain>
    </source>
</reference>
<dbReference type="PANTHER" id="PTHR46637">
    <property type="entry name" value="TIS1421-TRANSPOSASE PROTEIN A"/>
    <property type="match status" value="1"/>
</dbReference>
<accession>A0A2W5MZK9</accession>
<organism evidence="4 5">
    <name type="scientific">Rhodovulum sulfidophilum</name>
    <name type="common">Rhodobacter sulfidophilus</name>
    <dbReference type="NCBI Taxonomy" id="35806"/>
    <lineage>
        <taxon>Bacteria</taxon>
        <taxon>Pseudomonadati</taxon>
        <taxon>Pseudomonadota</taxon>
        <taxon>Alphaproteobacteria</taxon>
        <taxon>Rhodobacterales</taxon>
        <taxon>Paracoccaceae</taxon>
        <taxon>Rhodovulum</taxon>
    </lineage>
</organism>
<dbReference type="Proteomes" id="UP000249185">
    <property type="component" value="Unassembled WGS sequence"/>
</dbReference>
<evidence type="ECO:0000313" key="4">
    <source>
        <dbReference type="EMBL" id="PZQ45579.1"/>
    </source>
</evidence>
<dbReference type="GO" id="GO:0003677">
    <property type="term" value="F:DNA binding"/>
    <property type="evidence" value="ECO:0007669"/>
    <property type="project" value="InterPro"/>
</dbReference>
<gene>
    <name evidence="4" type="ORF">DI556_22450</name>
</gene>